<feature type="domain" description="Response regulatory" evidence="4">
    <location>
        <begin position="3"/>
        <end position="121"/>
    </location>
</feature>
<evidence type="ECO:0000256" key="3">
    <source>
        <dbReference type="PROSITE-ProRule" id="PRU00169"/>
    </source>
</evidence>
<dbReference type="EMBL" id="LLKB01000005">
    <property type="protein sequence ID" value="KQC84675.1"/>
    <property type="molecule type" value="Genomic_DNA"/>
</dbReference>
<keyword evidence="7" id="KW-1185">Reference proteome</keyword>
<proteinExistence type="predicted"/>
<dbReference type="Proteomes" id="UP000050833">
    <property type="component" value="Unassembled WGS sequence"/>
</dbReference>
<dbReference type="Gene3D" id="3.40.50.2300">
    <property type="match status" value="1"/>
</dbReference>
<dbReference type="Pfam" id="PF04397">
    <property type="entry name" value="LytTR"/>
    <property type="match status" value="1"/>
</dbReference>
<evidence type="ECO:0000313" key="6">
    <source>
        <dbReference type="EMBL" id="KQC84675.1"/>
    </source>
</evidence>
<dbReference type="Pfam" id="PF00072">
    <property type="entry name" value="Response_reg"/>
    <property type="match status" value="1"/>
</dbReference>
<keyword evidence="3" id="KW-0597">Phosphoprotein</keyword>
<comment type="function">
    <text evidence="2">May play the central regulatory role in sporulation. It may be an element of the effector pathway responsible for the activation of sporulation genes in response to nutritional stress. Spo0A may act in concert with spo0H (a sigma factor) to control the expression of some genes that are critical to the sporulation process.</text>
</comment>
<dbReference type="SMART" id="SM00448">
    <property type="entry name" value="REC"/>
    <property type="match status" value="1"/>
</dbReference>
<dbReference type="PROSITE" id="PS50930">
    <property type="entry name" value="HTH_LYTTR"/>
    <property type="match status" value="1"/>
</dbReference>
<evidence type="ECO:0000256" key="2">
    <source>
        <dbReference type="ARBA" id="ARBA00024867"/>
    </source>
</evidence>
<dbReference type="GO" id="GO:0003677">
    <property type="term" value="F:DNA binding"/>
    <property type="evidence" value="ECO:0007669"/>
    <property type="project" value="InterPro"/>
</dbReference>
<protein>
    <recommendedName>
        <fullName evidence="1">Stage 0 sporulation protein A homolog</fullName>
    </recommendedName>
</protein>
<comment type="caution">
    <text evidence="6">The sequence shown here is derived from an EMBL/GenBank/DDBJ whole genome shotgun (WGS) entry which is preliminary data.</text>
</comment>
<dbReference type="SMART" id="SM00850">
    <property type="entry name" value="LytTR"/>
    <property type="match status" value="1"/>
</dbReference>
<dbReference type="AlphaFoldDB" id="A0AAW3JQA2"/>
<evidence type="ECO:0000256" key="1">
    <source>
        <dbReference type="ARBA" id="ARBA00018672"/>
    </source>
</evidence>
<dbReference type="PROSITE" id="PS50110">
    <property type="entry name" value="RESPONSE_REGULATORY"/>
    <property type="match status" value="1"/>
</dbReference>
<dbReference type="Gene3D" id="2.40.50.1020">
    <property type="entry name" value="LytTr DNA-binding domain"/>
    <property type="match status" value="1"/>
</dbReference>
<sequence length="241" mass="27973">MIEVAVCEDSEIDRGMLEEIIGFLMTDRGLEYNMTPFSNGEGLVAGYKNHPFDLIFLDVMMNEIDGIETGKLIRQMDKNVEIVYCTSSSDFAIAAYEVHAMGYLLKPYEPGRIGAVIDYYVQKHPQKNQNYIEVKSRRKSLIIPYKDIINMESDNKVVYIYTTTQGIVKVYNKLDVFEKELSDDRFLRCHQSYLVNMQYVAGLVDSDFIMINDKMIPIRKSGRKLIVKKYEEFFKESLKQT</sequence>
<organism evidence="6 7">
    <name type="scientific">Butyribacter intestini</name>
    <dbReference type="NCBI Taxonomy" id="1703332"/>
    <lineage>
        <taxon>Bacteria</taxon>
        <taxon>Bacillati</taxon>
        <taxon>Bacillota</taxon>
        <taxon>Clostridia</taxon>
        <taxon>Lachnospirales</taxon>
        <taxon>Lachnospiraceae</taxon>
        <taxon>Butyribacter</taxon>
    </lineage>
</organism>
<reference evidence="6 7" key="1">
    <citation type="submission" date="2015-10" db="EMBL/GenBank/DDBJ databases">
        <title>Butyribacter intestini gen. nov., sp. nov., a butyric acid-producing bacterium of the family Lachnospiraceae isolated from the human faeces.</title>
        <authorList>
            <person name="Zou Y."/>
            <person name="Xue W."/>
            <person name="Luo G."/>
            <person name="Lv M."/>
        </authorList>
    </citation>
    <scope>NUCLEOTIDE SEQUENCE [LARGE SCALE GENOMIC DNA]</scope>
    <source>
        <strain evidence="6 7">TF01-11</strain>
    </source>
</reference>
<dbReference type="InterPro" id="IPR001789">
    <property type="entry name" value="Sig_transdc_resp-reg_receiver"/>
</dbReference>
<gene>
    <name evidence="6" type="ORF">APZ18_08040</name>
</gene>
<dbReference type="InterPro" id="IPR011006">
    <property type="entry name" value="CheY-like_superfamily"/>
</dbReference>
<dbReference type="SUPFAM" id="SSF52172">
    <property type="entry name" value="CheY-like"/>
    <property type="match status" value="1"/>
</dbReference>
<name>A0AAW3JQA2_9FIRM</name>
<feature type="modified residue" description="4-aspartylphosphate" evidence="3">
    <location>
        <position position="58"/>
    </location>
</feature>
<evidence type="ECO:0000259" key="4">
    <source>
        <dbReference type="PROSITE" id="PS50110"/>
    </source>
</evidence>
<accession>A0AAW3JQA2</accession>
<dbReference type="InterPro" id="IPR046947">
    <property type="entry name" value="LytR-like"/>
</dbReference>
<evidence type="ECO:0000313" key="7">
    <source>
        <dbReference type="Proteomes" id="UP000050833"/>
    </source>
</evidence>
<dbReference type="InterPro" id="IPR007492">
    <property type="entry name" value="LytTR_DNA-bd_dom"/>
</dbReference>
<dbReference type="RefSeq" id="WP_022014927.1">
    <property type="nucleotide sequence ID" value="NZ_DBGBRS010000033.1"/>
</dbReference>
<evidence type="ECO:0000259" key="5">
    <source>
        <dbReference type="PROSITE" id="PS50930"/>
    </source>
</evidence>
<dbReference type="PANTHER" id="PTHR37299:SF1">
    <property type="entry name" value="STAGE 0 SPORULATION PROTEIN A HOMOLOG"/>
    <property type="match status" value="1"/>
</dbReference>
<dbReference type="PANTHER" id="PTHR37299">
    <property type="entry name" value="TRANSCRIPTIONAL REGULATOR-RELATED"/>
    <property type="match status" value="1"/>
</dbReference>
<feature type="domain" description="HTH LytTR-type" evidence="5">
    <location>
        <begin position="132"/>
        <end position="203"/>
    </location>
</feature>
<dbReference type="GO" id="GO:0000156">
    <property type="term" value="F:phosphorelay response regulator activity"/>
    <property type="evidence" value="ECO:0007669"/>
    <property type="project" value="InterPro"/>
</dbReference>